<dbReference type="SUPFAM" id="SSF48208">
    <property type="entry name" value="Six-hairpin glycosidases"/>
    <property type="match status" value="1"/>
</dbReference>
<protein>
    <submittedName>
        <fullName evidence="1">Uncharacterized protein</fullName>
    </submittedName>
</protein>
<organism evidence="1 2">
    <name type="scientific">[Eubacterium] siraeum DSM 15702</name>
    <dbReference type="NCBI Taxonomy" id="428128"/>
    <lineage>
        <taxon>Bacteria</taxon>
        <taxon>Bacillati</taxon>
        <taxon>Bacillota</taxon>
        <taxon>Clostridia</taxon>
        <taxon>Eubacteriales</taxon>
        <taxon>Oscillospiraceae</taxon>
        <taxon>Oscillospiraceae incertae sedis</taxon>
    </lineage>
</organism>
<evidence type="ECO:0000313" key="1">
    <source>
        <dbReference type="EMBL" id="EDS01334.1"/>
    </source>
</evidence>
<evidence type="ECO:0000313" key="2">
    <source>
        <dbReference type="Proteomes" id="UP000005326"/>
    </source>
</evidence>
<proteinExistence type="predicted"/>
<dbReference type="AlphaFoldDB" id="B0MM11"/>
<dbReference type="GO" id="GO:0005975">
    <property type="term" value="P:carbohydrate metabolic process"/>
    <property type="evidence" value="ECO:0007669"/>
    <property type="project" value="InterPro"/>
</dbReference>
<dbReference type="Proteomes" id="UP000005326">
    <property type="component" value="Unassembled WGS sequence"/>
</dbReference>
<dbReference type="Gene3D" id="1.50.10.10">
    <property type="match status" value="1"/>
</dbReference>
<name>B0MM11_9FIRM</name>
<dbReference type="EMBL" id="ABCA03000039">
    <property type="protein sequence ID" value="EDS01334.1"/>
    <property type="molecule type" value="Genomic_DNA"/>
</dbReference>
<keyword evidence="2" id="KW-1185">Reference proteome</keyword>
<reference evidence="1" key="2">
    <citation type="submission" date="2014-06" db="EMBL/GenBank/DDBJ databases">
        <title>Draft genome sequence of Eubacterium siraeum (DSM 15702).</title>
        <authorList>
            <person name="Sudarsanam P."/>
            <person name="Ley R."/>
            <person name="Guruge J."/>
            <person name="Turnbaugh P.J."/>
            <person name="Mahowald M."/>
            <person name="Liep D."/>
            <person name="Gordon J."/>
        </authorList>
    </citation>
    <scope>NUCLEOTIDE SEQUENCE</scope>
    <source>
        <strain evidence="1">DSM 15702</strain>
    </source>
</reference>
<dbReference type="InterPro" id="IPR008928">
    <property type="entry name" value="6-hairpin_glycosidase_sf"/>
</dbReference>
<dbReference type="InterPro" id="IPR012341">
    <property type="entry name" value="6hp_glycosidase-like_sf"/>
</dbReference>
<reference evidence="1" key="1">
    <citation type="submission" date="2007-10" db="EMBL/GenBank/DDBJ databases">
        <authorList>
            <person name="Fulton L."/>
            <person name="Clifton S."/>
            <person name="Fulton B."/>
            <person name="Xu J."/>
            <person name="Minx P."/>
            <person name="Pepin K.H."/>
            <person name="Johnson M."/>
            <person name="Thiruvilangam P."/>
            <person name="Bhonagiri V."/>
            <person name="Nash W.E."/>
            <person name="Mardis E.R."/>
            <person name="Wilson R.K."/>
        </authorList>
    </citation>
    <scope>NUCLEOTIDE SEQUENCE [LARGE SCALE GENOMIC DNA]</scope>
    <source>
        <strain evidence="1">DSM 15702</strain>
    </source>
</reference>
<gene>
    <name evidence="1" type="ORF">EUBSIR_00860</name>
</gene>
<comment type="caution">
    <text evidence="1">The sequence shown here is derived from an EMBL/GenBank/DDBJ whole genome shotgun (WGS) entry which is preliminary data.</text>
</comment>
<sequence>MLQGGYPMSAKTPISSNLKLFRAKKKLLKDFITNDPYLSGELGNYKHGTLFRHDIVFISITDGSHTADLFIGEGEDFLSAFASAMNSAEKYVSDNDIVPLWVKVDCVNSCKICTRAEFEEEIRSSREFFFKKGVSFDTGFETALLEAQLNCCGLINYKNGTLDDNKIRDFLSSRTTLESIPDNVLSFTTVGYICDENKKLYKLYPDEENYGRRIVSELTKDDIKQVIETSSVYLANAVKDNGQFDYGVNPVNDFHFVTYNILRHSGTIWSLIMQYDTTKDEKLVPKIESTIDFLMQSIEYSDSDHAYLVERKSDEIKLGGNAIAIVTLSTYAAVFDSDRYDKLIAALANSVLDMQEEDGSYYHVLSFPDFQRKERDRIVYYDGEATFALARAYSITKDNRYLDAAEKALDYFIKNDYTRFCDHWIAYAVNEVTIHDPKERYLNFGLKNANDNLNKIFNQDTTFHTFLELLMAAFSLYERIKEKNIYVSYMQRFNFEAFIRTIYRRAHYMLGGYLYPEIAMYMKVPESVVYTFCVRHDSYRIRIDDVQHYIGGYYNFYRNFDKLNEYYKQITDKPKTRQSETPVDSERASFVNWILSNI</sequence>
<accession>B0MM11</accession>